<reference evidence="2 3" key="1">
    <citation type="submission" date="2019-06" db="EMBL/GenBank/DDBJ databases">
        <title>Sequencing the genomes of 1000 actinobacteria strains.</title>
        <authorList>
            <person name="Klenk H.-P."/>
        </authorList>
    </citation>
    <scope>NUCLEOTIDE SEQUENCE [LARGE SCALE GENOMIC DNA]</scope>
    <source>
        <strain evidence="2 3">DSM 24617</strain>
    </source>
</reference>
<dbReference type="EMBL" id="VFOK01000001">
    <property type="protein sequence ID" value="TQL33914.1"/>
    <property type="molecule type" value="Genomic_DNA"/>
</dbReference>
<keyword evidence="1" id="KW-0812">Transmembrane</keyword>
<keyword evidence="3" id="KW-1185">Reference proteome</keyword>
<evidence type="ECO:0000313" key="2">
    <source>
        <dbReference type="EMBL" id="TQL33914.1"/>
    </source>
</evidence>
<dbReference type="AlphaFoldDB" id="A0A542XDP0"/>
<evidence type="ECO:0000313" key="3">
    <source>
        <dbReference type="Proteomes" id="UP000318336"/>
    </source>
</evidence>
<gene>
    <name evidence="2" type="ORF">FB554_2070</name>
</gene>
<dbReference type="Proteomes" id="UP000318336">
    <property type="component" value="Unassembled WGS sequence"/>
</dbReference>
<sequence length="167" mass="17459">MSRPRGPVRYLSQVSPHWGVRAVGLVACLALLGVVASLVLNPDGVPFAVLGLIGVLALLGAAAGLCLALVKVTLEVTEWQVHVAYPPFTRVLNAEFITGARPGDRDDGVGFGYGIRWEGRGKIALRVGGPAVLIEHSRPPGSTVVSVDDPERAVAAIRQAVESAARP</sequence>
<protein>
    <recommendedName>
        <fullName evidence="4">PH (Pleckstrin Homology) domain-containing protein</fullName>
    </recommendedName>
</protein>
<organism evidence="2 3">
    <name type="scientific">Barrientosiimonas humi</name>
    <dbReference type="NCBI Taxonomy" id="999931"/>
    <lineage>
        <taxon>Bacteria</taxon>
        <taxon>Bacillati</taxon>
        <taxon>Actinomycetota</taxon>
        <taxon>Actinomycetes</taxon>
        <taxon>Micrococcales</taxon>
        <taxon>Dermacoccaceae</taxon>
        <taxon>Barrientosiimonas</taxon>
    </lineage>
</organism>
<comment type="caution">
    <text evidence="2">The sequence shown here is derived from an EMBL/GenBank/DDBJ whole genome shotgun (WGS) entry which is preliminary data.</text>
</comment>
<evidence type="ECO:0008006" key="4">
    <source>
        <dbReference type="Google" id="ProtNLM"/>
    </source>
</evidence>
<dbReference type="RefSeq" id="WP_142005877.1">
    <property type="nucleotide sequence ID" value="NZ_CAJTBP010000001.1"/>
</dbReference>
<keyword evidence="1" id="KW-1133">Transmembrane helix</keyword>
<keyword evidence="1" id="KW-0472">Membrane</keyword>
<evidence type="ECO:0000256" key="1">
    <source>
        <dbReference type="SAM" id="Phobius"/>
    </source>
</evidence>
<feature type="transmembrane region" description="Helical" evidence="1">
    <location>
        <begin position="20"/>
        <end position="40"/>
    </location>
</feature>
<dbReference type="OrthoDB" id="4843498at2"/>
<name>A0A542XDP0_9MICO</name>
<feature type="transmembrane region" description="Helical" evidence="1">
    <location>
        <begin position="46"/>
        <end position="70"/>
    </location>
</feature>
<accession>A0A542XDP0</accession>
<proteinExistence type="predicted"/>